<evidence type="ECO:0000256" key="6">
    <source>
        <dbReference type="SAM" id="MobiDB-lite"/>
    </source>
</evidence>
<dbReference type="InterPro" id="IPR011356">
    <property type="entry name" value="Leucine_aapep/pepB"/>
</dbReference>
<dbReference type="InterPro" id="IPR048816">
    <property type="entry name" value="Peptidase_M17_N_1"/>
</dbReference>
<dbReference type="PANTHER" id="PTHR11963">
    <property type="entry name" value="LEUCINE AMINOPEPTIDASE-RELATED"/>
    <property type="match status" value="1"/>
</dbReference>
<keyword evidence="5" id="KW-0464">Manganese</keyword>
<dbReference type="OrthoDB" id="9809354at2"/>
<feature type="compositionally biased region" description="Basic residues" evidence="6">
    <location>
        <begin position="493"/>
        <end position="512"/>
    </location>
</feature>
<keyword evidence="10" id="KW-1185">Reference proteome</keyword>
<dbReference type="InterPro" id="IPR000819">
    <property type="entry name" value="Peptidase_M17_C"/>
</dbReference>
<dbReference type="Pfam" id="PF21337">
    <property type="entry name" value="Peptidase_M17_N_1"/>
    <property type="match status" value="1"/>
</dbReference>
<comment type="similarity">
    <text evidence="1">Belongs to the peptidase M17 family.</text>
</comment>
<dbReference type="Gene3D" id="3.40.220.10">
    <property type="entry name" value="Leucine Aminopeptidase, subunit E, domain 1"/>
    <property type="match status" value="1"/>
</dbReference>
<dbReference type="Pfam" id="PF00883">
    <property type="entry name" value="Peptidase_M17"/>
    <property type="match status" value="1"/>
</dbReference>
<sequence length="512" mass="55135">MLDHLIARATRPTRILVLTDKTFAAWLKDRPAALQAWIKASGFSAKPGSWLLLPAAAGAGGDTARGQIRTQSQAHILAGAEPGIDRWSLAALPSALPEGNYALIEDDLTPAQCDAHAFAWAMGCYRFARYRSDKKTFAHLVWPKSADRAAVERIVRGIALGRDLINTPAEHMAPADLAKAAHDIARAHRAGYREVMGDDLLKQNYPTIHAVGRAAATAGPRAPRLVDIVWKSPASKKGGGDKLPLLALVGKGVCFDTGGLDLKPRGGMMMMKKDMGGAATVLALAQMIMEADLPLRLRVMIPAVENSVSGNAIRPLDVVKTRKGITVEINDTDAEGRLILCDAMADADDDKPDLMIDMATLTGAARVALGPDLPALFANDDDLAEALLRHGRNEGDPFWRLPLWKPYRKMLDSKVADIANCEPGSFAGAITAALYLQEFVSPATRWLHIDTWGWTQGKGAGRPDGGEPLGLRALFAFIIEWAAKGGKSGAKILAKRPAPRPRPTPKRPRGRR</sequence>
<feature type="domain" description="M17 aminopeptidase N-terminal" evidence="8">
    <location>
        <begin position="18"/>
        <end position="143"/>
    </location>
</feature>
<organism evidence="9 10">
    <name type="scientific">Dongia mobilis</name>
    <dbReference type="NCBI Taxonomy" id="578943"/>
    <lineage>
        <taxon>Bacteria</taxon>
        <taxon>Pseudomonadati</taxon>
        <taxon>Pseudomonadota</taxon>
        <taxon>Alphaproteobacteria</taxon>
        <taxon>Rhodospirillales</taxon>
        <taxon>Dongiaceae</taxon>
        <taxon>Dongia</taxon>
    </lineage>
</organism>
<evidence type="ECO:0000256" key="5">
    <source>
        <dbReference type="ARBA" id="ARBA00023211"/>
    </source>
</evidence>
<protein>
    <submittedName>
        <fullName evidence="9">Leucyl aminopeptidase</fullName>
    </submittedName>
</protein>
<dbReference type="GO" id="GO:0005737">
    <property type="term" value="C:cytoplasm"/>
    <property type="evidence" value="ECO:0007669"/>
    <property type="project" value="InterPro"/>
</dbReference>
<dbReference type="GO" id="GO:0070006">
    <property type="term" value="F:metalloaminopeptidase activity"/>
    <property type="evidence" value="ECO:0007669"/>
    <property type="project" value="InterPro"/>
</dbReference>
<dbReference type="EMBL" id="SNYW01000008">
    <property type="protein sequence ID" value="TDQ82244.1"/>
    <property type="molecule type" value="Genomic_DNA"/>
</dbReference>
<reference evidence="9 10" key="1">
    <citation type="submission" date="2019-03" db="EMBL/GenBank/DDBJ databases">
        <title>Genomic Encyclopedia of Type Strains, Phase III (KMG-III): the genomes of soil and plant-associated and newly described type strains.</title>
        <authorList>
            <person name="Whitman W."/>
        </authorList>
    </citation>
    <scope>NUCLEOTIDE SEQUENCE [LARGE SCALE GENOMIC DNA]</scope>
    <source>
        <strain evidence="9 10">CGMCC 1.7660</strain>
    </source>
</reference>
<feature type="domain" description="Cytosol aminopeptidase" evidence="7">
    <location>
        <begin position="160"/>
        <end position="473"/>
    </location>
</feature>
<dbReference type="GO" id="GO:0030145">
    <property type="term" value="F:manganese ion binding"/>
    <property type="evidence" value="ECO:0007669"/>
    <property type="project" value="InterPro"/>
</dbReference>
<evidence type="ECO:0000256" key="3">
    <source>
        <dbReference type="ARBA" id="ARBA00022670"/>
    </source>
</evidence>
<proteinExistence type="inferred from homology"/>
<keyword evidence="4" id="KW-0378">Hydrolase</keyword>
<comment type="caution">
    <text evidence="9">The sequence shown here is derived from an EMBL/GenBank/DDBJ whole genome shotgun (WGS) entry which is preliminary data.</text>
</comment>
<keyword evidence="3" id="KW-0645">Protease</keyword>
<dbReference type="SUPFAM" id="SSF53187">
    <property type="entry name" value="Zn-dependent exopeptidases"/>
    <property type="match status" value="1"/>
</dbReference>
<evidence type="ECO:0000256" key="2">
    <source>
        <dbReference type="ARBA" id="ARBA00022438"/>
    </source>
</evidence>
<dbReference type="GO" id="GO:0006508">
    <property type="term" value="P:proteolysis"/>
    <property type="evidence" value="ECO:0007669"/>
    <property type="project" value="UniProtKB-KW"/>
</dbReference>
<dbReference type="Proteomes" id="UP000295783">
    <property type="component" value="Unassembled WGS sequence"/>
</dbReference>
<gene>
    <name evidence="9" type="ORF">A8950_2066</name>
</gene>
<feature type="region of interest" description="Disordered" evidence="6">
    <location>
        <begin position="489"/>
        <end position="512"/>
    </location>
</feature>
<evidence type="ECO:0000259" key="8">
    <source>
        <dbReference type="Pfam" id="PF21337"/>
    </source>
</evidence>
<dbReference type="PANTHER" id="PTHR11963:SF20">
    <property type="entry name" value="PEPTIDASE B"/>
    <property type="match status" value="1"/>
</dbReference>
<evidence type="ECO:0000256" key="1">
    <source>
        <dbReference type="ARBA" id="ARBA00009528"/>
    </source>
</evidence>
<dbReference type="CDD" id="cd00433">
    <property type="entry name" value="Peptidase_M17"/>
    <property type="match status" value="1"/>
</dbReference>
<dbReference type="InterPro" id="IPR043472">
    <property type="entry name" value="Macro_dom-like"/>
</dbReference>
<dbReference type="Gene3D" id="3.40.630.10">
    <property type="entry name" value="Zn peptidases"/>
    <property type="match status" value="1"/>
</dbReference>
<evidence type="ECO:0000256" key="4">
    <source>
        <dbReference type="ARBA" id="ARBA00022801"/>
    </source>
</evidence>
<accession>A0A4R6WT42</accession>
<keyword evidence="2 9" id="KW-0031">Aminopeptidase</keyword>
<evidence type="ECO:0000313" key="10">
    <source>
        <dbReference type="Proteomes" id="UP000295783"/>
    </source>
</evidence>
<name>A0A4R6WT42_9PROT</name>
<dbReference type="AlphaFoldDB" id="A0A4R6WT42"/>
<dbReference type="PRINTS" id="PR00481">
    <property type="entry name" value="LAMNOPPTDASE"/>
</dbReference>
<evidence type="ECO:0000313" key="9">
    <source>
        <dbReference type="EMBL" id="TDQ82244.1"/>
    </source>
</evidence>
<evidence type="ECO:0000259" key="7">
    <source>
        <dbReference type="Pfam" id="PF00883"/>
    </source>
</evidence>
<dbReference type="RefSeq" id="WP_133613536.1">
    <property type="nucleotide sequence ID" value="NZ_SNYW01000008.1"/>
</dbReference>